<dbReference type="STRING" id="180498.A0A067K582"/>
<dbReference type="AlphaFoldDB" id="A0A067K582"/>
<keyword evidence="8" id="KW-1185">Reference proteome</keyword>
<keyword evidence="5" id="KW-0378">Hydrolase</keyword>
<dbReference type="Pfam" id="PF01738">
    <property type="entry name" value="DLH"/>
    <property type="match status" value="1"/>
</dbReference>
<feature type="domain" description="Dienelactone hydrolase" evidence="6">
    <location>
        <begin position="105"/>
        <end position="316"/>
    </location>
</feature>
<evidence type="ECO:0000256" key="5">
    <source>
        <dbReference type="ARBA" id="ARBA00022801"/>
    </source>
</evidence>
<dbReference type="SUPFAM" id="SSF53474">
    <property type="entry name" value="alpha/beta-Hydrolases"/>
    <property type="match status" value="1"/>
</dbReference>
<dbReference type="GO" id="GO:0005829">
    <property type="term" value="C:cytosol"/>
    <property type="evidence" value="ECO:0007669"/>
    <property type="project" value="UniProtKB-SubCell"/>
</dbReference>
<evidence type="ECO:0000259" key="6">
    <source>
        <dbReference type="Pfam" id="PF01738"/>
    </source>
</evidence>
<protein>
    <recommendedName>
        <fullName evidence="3">Carboxymethylenebutenolidase homolog</fullName>
    </recommendedName>
</protein>
<comment type="subcellular location">
    <subcellularLocation>
        <location evidence="1">Cytoplasm</location>
        <location evidence="1">Cytosol</location>
    </subcellularLocation>
</comment>
<evidence type="ECO:0000256" key="2">
    <source>
        <dbReference type="ARBA" id="ARBA00008456"/>
    </source>
</evidence>
<dbReference type="InterPro" id="IPR042946">
    <property type="entry name" value="CMBL"/>
</dbReference>
<dbReference type="PANTHER" id="PTHR46812:SF1">
    <property type="entry name" value="CARBOXYMETHYLENEBUTENOLIDASE HOMOLOG"/>
    <property type="match status" value="1"/>
</dbReference>
<evidence type="ECO:0000313" key="7">
    <source>
        <dbReference type="EMBL" id="KDP26974.1"/>
    </source>
</evidence>
<organism evidence="7 8">
    <name type="scientific">Jatropha curcas</name>
    <name type="common">Barbados nut</name>
    <dbReference type="NCBI Taxonomy" id="180498"/>
    <lineage>
        <taxon>Eukaryota</taxon>
        <taxon>Viridiplantae</taxon>
        <taxon>Streptophyta</taxon>
        <taxon>Embryophyta</taxon>
        <taxon>Tracheophyta</taxon>
        <taxon>Spermatophyta</taxon>
        <taxon>Magnoliopsida</taxon>
        <taxon>eudicotyledons</taxon>
        <taxon>Gunneridae</taxon>
        <taxon>Pentapetalae</taxon>
        <taxon>rosids</taxon>
        <taxon>fabids</taxon>
        <taxon>Malpighiales</taxon>
        <taxon>Euphorbiaceae</taxon>
        <taxon>Crotonoideae</taxon>
        <taxon>Jatropheae</taxon>
        <taxon>Jatropha</taxon>
    </lineage>
</organism>
<reference evidence="7 8" key="1">
    <citation type="journal article" date="2014" name="PLoS ONE">
        <title>Global Analysis of Gene Expression Profiles in Physic Nut (Jatropha curcas L.) Seedlings Exposed to Salt Stress.</title>
        <authorList>
            <person name="Zhang L."/>
            <person name="Zhang C."/>
            <person name="Wu P."/>
            <person name="Chen Y."/>
            <person name="Li M."/>
            <person name="Jiang H."/>
            <person name="Wu G."/>
        </authorList>
    </citation>
    <scope>NUCLEOTIDE SEQUENCE [LARGE SCALE GENOMIC DNA]</scope>
    <source>
        <strain evidence="8">cv. GZQX0401</strain>
        <tissue evidence="7">Young leaves</tissue>
    </source>
</reference>
<gene>
    <name evidence="7" type="ORF">JCGZ_22194</name>
</gene>
<dbReference type="EMBL" id="KK914885">
    <property type="protein sequence ID" value="KDP26974.1"/>
    <property type="molecule type" value="Genomic_DNA"/>
</dbReference>
<dbReference type="InterPro" id="IPR002925">
    <property type="entry name" value="Dienelactn_hydro"/>
</dbReference>
<dbReference type="GO" id="GO:0009507">
    <property type="term" value="C:chloroplast"/>
    <property type="evidence" value="ECO:0007669"/>
    <property type="project" value="TreeGrafter"/>
</dbReference>
<dbReference type="Gene3D" id="3.40.50.1820">
    <property type="entry name" value="alpha/beta hydrolase"/>
    <property type="match status" value="1"/>
</dbReference>
<evidence type="ECO:0000256" key="3">
    <source>
        <dbReference type="ARBA" id="ARBA00014180"/>
    </source>
</evidence>
<evidence type="ECO:0000256" key="4">
    <source>
        <dbReference type="ARBA" id="ARBA00022490"/>
    </source>
</evidence>
<name>A0A067K582_JATCU</name>
<sequence length="320" mass="35186">MGLASATAANFSPLISAAAAAITTRPRSSLRRHLHFLPGSPSSPLLRSPFLFRKKMQFLSSEINYRECSHKVSCNLFKVEDDINDEACELVNGMELSIGDGVDTIRAYLFKAVKNNNGIGILLLSDIFGFEDSSTRDFAYRVACNGYNVLVPDLFRGDPWGKDRPKSMFEQWIKKQEANRIVKDIATAAKWMADELLAAGISKKLGIIGFCYGGGRVVDVLSEDQGSCFSTGVSFYGTRIDPSIASNVKVPVLFISGDDDPLCSVDVLKDLEKRIGQGSKVITFEGRGHSFAHRPNSPEEDEDAEQAFAIMRNWLNDGLV</sequence>
<evidence type="ECO:0000256" key="1">
    <source>
        <dbReference type="ARBA" id="ARBA00004514"/>
    </source>
</evidence>
<accession>A0A067K582</accession>
<dbReference type="GO" id="GO:0016787">
    <property type="term" value="F:hydrolase activity"/>
    <property type="evidence" value="ECO:0007669"/>
    <property type="project" value="UniProtKB-KW"/>
</dbReference>
<dbReference type="OrthoDB" id="17560at2759"/>
<dbReference type="Proteomes" id="UP000027138">
    <property type="component" value="Unassembled WGS sequence"/>
</dbReference>
<proteinExistence type="inferred from homology"/>
<comment type="similarity">
    <text evidence="2">Belongs to the dienelactone hydrolase family.</text>
</comment>
<evidence type="ECO:0000313" key="8">
    <source>
        <dbReference type="Proteomes" id="UP000027138"/>
    </source>
</evidence>
<dbReference type="PANTHER" id="PTHR46812">
    <property type="entry name" value="CARBOXYMETHYLENEBUTENOLIDASE HOMOLOG"/>
    <property type="match status" value="1"/>
</dbReference>
<keyword evidence="4" id="KW-0963">Cytoplasm</keyword>
<dbReference type="InterPro" id="IPR029058">
    <property type="entry name" value="AB_hydrolase_fold"/>
</dbReference>